<dbReference type="EMBL" id="KE504233">
    <property type="protein sequence ID" value="EPS94427.1"/>
    <property type="molecule type" value="Genomic_DNA"/>
</dbReference>
<feature type="domain" description="DUF6534" evidence="2">
    <location>
        <begin position="8"/>
        <end position="79"/>
    </location>
</feature>
<reference evidence="3 4" key="1">
    <citation type="journal article" date="2012" name="Science">
        <title>The Paleozoic origin of enzymatic lignin decomposition reconstructed from 31 fungal genomes.</title>
        <authorList>
            <person name="Floudas D."/>
            <person name="Binder M."/>
            <person name="Riley R."/>
            <person name="Barry K."/>
            <person name="Blanchette R.A."/>
            <person name="Henrissat B."/>
            <person name="Martinez A.T."/>
            <person name="Otillar R."/>
            <person name="Spatafora J.W."/>
            <person name="Yadav J.S."/>
            <person name="Aerts A."/>
            <person name="Benoit I."/>
            <person name="Boyd A."/>
            <person name="Carlson A."/>
            <person name="Copeland A."/>
            <person name="Coutinho P.M."/>
            <person name="de Vries R.P."/>
            <person name="Ferreira P."/>
            <person name="Findley K."/>
            <person name="Foster B."/>
            <person name="Gaskell J."/>
            <person name="Glotzer D."/>
            <person name="Gorecki P."/>
            <person name="Heitman J."/>
            <person name="Hesse C."/>
            <person name="Hori C."/>
            <person name="Igarashi K."/>
            <person name="Jurgens J.A."/>
            <person name="Kallen N."/>
            <person name="Kersten P."/>
            <person name="Kohler A."/>
            <person name="Kuees U."/>
            <person name="Kumar T.K.A."/>
            <person name="Kuo A."/>
            <person name="LaButti K."/>
            <person name="Larrondo L.F."/>
            <person name="Lindquist E."/>
            <person name="Ling A."/>
            <person name="Lombard V."/>
            <person name="Lucas S."/>
            <person name="Lundell T."/>
            <person name="Martin R."/>
            <person name="McLaughlin D.J."/>
            <person name="Morgenstern I."/>
            <person name="Morin E."/>
            <person name="Murat C."/>
            <person name="Nagy L.G."/>
            <person name="Nolan M."/>
            <person name="Ohm R.A."/>
            <person name="Patyshakuliyeva A."/>
            <person name="Rokas A."/>
            <person name="Ruiz-Duenas F.J."/>
            <person name="Sabat G."/>
            <person name="Salamov A."/>
            <person name="Samejima M."/>
            <person name="Schmutz J."/>
            <person name="Slot J.C."/>
            <person name="St John F."/>
            <person name="Stenlid J."/>
            <person name="Sun H."/>
            <person name="Sun S."/>
            <person name="Syed K."/>
            <person name="Tsang A."/>
            <person name="Wiebenga A."/>
            <person name="Young D."/>
            <person name="Pisabarro A."/>
            <person name="Eastwood D.C."/>
            <person name="Martin F."/>
            <person name="Cullen D."/>
            <person name="Grigoriev I.V."/>
            <person name="Hibbett D.S."/>
        </authorList>
    </citation>
    <scope>NUCLEOTIDE SEQUENCE</scope>
    <source>
        <strain evidence="4">FP-58527</strain>
    </source>
</reference>
<protein>
    <recommendedName>
        <fullName evidence="2">DUF6534 domain-containing protein</fullName>
    </recommendedName>
</protein>
<feature type="transmembrane region" description="Helical" evidence="1">
    <location>
        <begin position="43"/>
        <end position="64"/>
    </location>
</feature>
<organism evidence="3 4">
    <name type="scientific">Fomitopsis schrenkii</name>
    <name type="common">Brown rot fungus</name>
    <dbReference type="NCBI Taxonomy" id="2126942"/>
    <lineage>
        <taxon>Eukaryota</taxon>
        <taxon>Fungi</taxon>
        <taxon>Dikarya</taxon>
        <taxon>Basidiomycota</taxon>
        <taxon>Agaricomycotina</taxon>
        <taxon>Agaricomycetes</taxon>
        <taxon>Polyporales</taxon>
        <taxon>Fomitopsis</taxon>
    </lineage>
</organism>
<sequence>AIQTLAASVVDLCITICLTYIFHEHQGGLKRTNSIIHKLTIYVINRGVLTMVVEVTQFIVYVSLPYTEQYWSILHFPGSKGEGLYTKLSANIHYG</sequence>
<evidence type="ECO:0000259" key="2">
    <source>
        <dbReference type="Pfam" id="PF20152"/>
    </source>
</evidence>
<keyword evidence="4" id="KW-1185">Reference proteome</keyword>
<keyword evidence="1" id="KW-0472">Membrane</keyword>
<dbReference type="OrthoDB" id="2803252at2759"/>
<evidence type="ECO:0000313" key="3">
    <source>
        <dbReference type="EMBL" id="EPS94427.1"/>
    </source>
</evidence>
<dbReference type="HOGENOM" id="CLU_2378366_0_0_1"/>
<keyword evidence="1" id="KW-1133">Transmembrane helix</keyword>
<feature type="non-terminal residue" evidence="3">
    <location>
        <position position="1"/>
    </location>
</feature>
<gene>
    <name evidence="3" type="ORF">FOMPIDRAFT_1134403</name>
</gene>
<dbReference type="InParanoid" id="S8DP75"/>
<name>S8DP75_FOMSC</name>
<dbReference type="InterPro" id="IPR045339">
    <property type="entry name" value="DUF6534"/>
</dbReference>
<dbReference type="AlphaFoldDB" id="S8DP75"/>
<keyword evidence="1" id="KW-0812">Transmembrane</keyword>
<proteinExistence type="predicted"/>
<evidence type="ECO:0000256" key="1">
    <source>
        <dbReference type="SAM" id="Phobius"/>
    </source>
</evidence>
<dbReference type="Proteomes" id="UP000015241">
    <property type="component" value="Unassembled WGS sequence"/>
</dbReference>
<evidence type="ECO:0000313" key="4">
    <source>
        <dbReference type="Proteomes" id="UP000015241"/>
    </source>
</evidence>
<feature type="transmembrane region" description="Helical" evidence="1">
    <location>
        <begin position="6"/>
        <end position="22"/>
    </location>
</feature>
<accession>S8DP75</accession>
<dbReference type="Pfam" id="PF20152">
    <property type="entry name" value="DUF6534"/>
    <property type="match status" value="1"/>
</dbReference>